<protein>
    <submittedName>
        <fullName evidence="1">Lycopene beta-cyclase</fullName>
    </submittedName>
</protein>
<reference evidence="1 2" key="1">
    <citation type="submission" date="2018-06" db="EMBL/GenBank/DDBJ databases">
        <title>Genomic Encyclopedia of Archaeal and Bacterial Type Strains, Phase II (KMG-II): from individual species to whole genera.</title>
        <authorList>
            <person name="Goeker M."/>
        </authorList>
    </citation>
    <scope>NUCLEOTIDE SEQUENCE [LARGE SCALE GENOMIC DNA]</scope>
    <source>
        <strain evidence="1 2">T4</strain>
    </source>
</reference>
<dbReference type="RefSeq" id="WP_111393525.1">
    <property type="nucleotide sequence ID" value="NZ_QKTX01000010.1"/>
</dbReference>
<proteinExistence type="predicted"/>
<dbReference type="OrthoDB" id="24355at2"/>
<evidence type="ECO:0000313" key="2">
    <source>
        <dbReference type="Proteomes" id="UP000248917"/>
    </source>
</evidence>
<organism evidence="1 2">
    <name type="scientific">Algoriphagus aquaeductus</name>
    <dbReference type="NCBI Taxonomy" id="475299"/>
    <lineage>
        <taxon>Bacteria</taxon>
        <taxon>Pseudomonadati</taxon>
        <taxon>Bacteroidota</taxon>
        <taxon>Cytophagia</taxon>
        <taxon>Cytophagales</taxon>
        <taxon>Cyclobacteriaceae</taxon>
        <taxon>Algoriphagus</taxon>
    </lineage>
</organism>
<dbReference type="Gene3D" id="3.50.50.60">
    <property type="entry name" value="FAD/NAD(P)-binding domain"/>
    <property type="match status" value="1"/>
</dbReference>
<dbReference type="AlphaFoldDB" id="A0A326RR51"/>
<dbReference type="EMBL" id="QKTX01000010">
    <property type="protein sequence ID" value="PZV81537.1"/>
    <property type="molecule type" value="Genomic_DNA"/>
</dbReference>
<name>A0A326RR51_9BACT</name>
<evidence type="ECO:0000313" key="1">
    <source>
        <dbReference type="EMBL" id="PZV81537.1"/>
    </source>
</evidence>
<dbReference type="Proteomes" id="UP000248917">
    <property type="component" value="Unassembled WGS sequence"/>
</dbReference>
<dbReference type="Pfam" id="PF05834">
    <property type="entry name" value="Lycopene_cycl"/>
    <property type="match status" value="1"/>
</dbReference>
<dbReference type="SUPFAM" id="SSF51905">
    <property type="entry name" value="FAD/NAD(P)-binding domain"/>
    <property type="match status" value="1"/>
</dbReference>
<comment type="caution">
    <text evidence="1">The sequence shown here is derived from an EMBL/GenBank/DDBJ whole genome shotgun (WGS) entry which is preliminary data.</text>
</comment>
<gene>
    <name evidence="1" type="ORF">CLV31_11068</name>
</gene>
<sequence length="376" mass="42711">MDHYDFIIAGAGCAGLSLVSYLLGSSLQSSKILLIDPSTSIPNKTWCYWSENPLAIHPAGKAHCWNSISISSPGIQLSRSLDKLKYYHLSSQDFYTSLLDQIRKHPSVAFLKDEVTHYLPQNDQAEVVTQSGKKMSANRVFDSIGLKTNSKSILRQVFLGWKITTNREVFHPHEVTLMDIQSISKKFEFFYILPFSTTHALVEFTTYSSEPVDRDSLQKELETYLSQKLGLEEYEISYEEKGSIPMTTQVSPSTSSSRIIPIGTAAGWIKPSTGYGFATIQENCQTLVRNLEINKSNPKKITKSNRFDFYDNILLTIAHKWPDKLEQVFLNLFQTSSGDEVLNFLGEKTTLSEEVQLLSRLKFPIFIKSLLHYEKY</sequence>
<dbReference type="InterPro" id="IPR036188">
    <property type="entry name" value="FAD/NAD-bd_sf"/>
</dbReference>
<accession>A0A326RR51</accession>
<keyword evidence="2" id="KW-1185">Reference proteome</keyword>